<gene>
    <name evidence="4" type="ORF">E1B28_002965</name>
</gene>
<dbReference type="SUPFAM" id="SSF52540">
    <property type="entry name" value="P-loop containing nucleoside triphosphate hydrolases"/>
    <property type="match status" value="1"/>
</dbReference>
<dbReference type="Pfam" id="PF24883">
    <property type="entry name" value="NPHP3_N"/>
    <property type="match status" value="1"/>
</dbReference>
<dbReference type="Gene3D" id="3.40.50.300">
    <property type="entry name" value="P-loop containing nucleotide triphosphate hydrolases"/>
    <property type="match status" value="1"/>
</dbReference>
<sequence>MGCVLSLLRLSRLKPPIHLEPPSLKPLSPPEHPSSPEPPTSLEPPSFPSSAEPLSLLEPPRPSSSQHILEGARDTKILGQVMFNNVAGHQVQNHNYYFTNLLWEAIKDVGASHNSEQQVDRGHCLPGTREAVLELIRQWRVSGCQSQPVCWLSGAAGVGKSAIALTVAEECEKDGLVASFFFFRSDPKRNNPSSLVLSIVHGLVVKRPHLKAVINEKIAADPGILKARLENQYRELILENLDHPTPPSSAQSSPDLVIIDGLDECSDAATQRRILSIIFSTYRQPFRSPLRFLICSRPEAWIKPEFQGFSELTKHIKLDDSLHPWYDIELYLNQQFQEIRRDPKYSQVEFPDPWPSPYHVRLLVDKSDGQFIFAKTTTMFIKADYALPTDQLCIIFDTISNQSPDSPRESPFDDLDKLYFMILRANPDRNKHLLPILAMIVIIQDISPAFIELVLGLPHGTVAQTIRTMHSVLDVRDRDDDIRIYHTSFTDFLLDQARSGEFFIDKSKWEDFLACWWTRALTEQCKKDPELLRYPPGSLKRFVDGWNEFLDRVDGRMSSVLMLGLDAFYDAALSISMELVGHDMLLHILAAILMLPSDSCFPDFIGLLLGLRKEVLDQALRSMDKMISSFSSSPHHIRIRNQHSTIRDFLVDRSRSRSFFIDKCSQSNFLALRSLFVLQTDDSRAQDRVLSEILLENWAHICTDVDNPTEELLFELYQMDLNTVLAKFLDLGLYHLFRGFETISTWLNSRTNGVTPPDLIDRFRNVQRGFHIRSTRQDVESGRHYGIITMIILSIVKWTWSNDRVCASLIMRDFVDPQSKSFRASVKAELSRVLRVLWARI</sequence>
<dbReference type="Proteomes" id="UP001049176">
    <property type="component" value="Chromosome 11"/>
</dbReference>
<dbReference type="OrthoDB" id="538223at2759"/>
<dbReference type="InterPro" id="IPR027417">
    <property type="entry name" value="P-loop_NTPase"/>
</dbReference>
<feature type="compositionally biased region" description="Pro residues" evidence="2">
    <location>
        <begin position="23"/>
        <end position="47"/>
    </location>
</feature>
<evidence type="ECO:0000313" key="5">
    <source>
        <dbReference type="Proteomes" id="UP001049176"/>
    </source>
</evidence>
<proteinExistence type="predicted"/>
<reference evidence="4" key="1">
    <citation type="journal article" date="2021" name="Genome Biol. Evol.">
        <title>The assembled and annotated genome of the fairy-ring fungus Marasmius oreades.</title>
        <authorList>
            <person name="Hiltunen M."/>
            <person name="Ament-Velasquez S.L."/>
            <person name="Johannesson H."/>
        </authorList>
    </citation>
    <scope>NUCLEOTIDE SEQUENCE</scope>
    <source>
        <strain evidence="4">03SP1</strain>
    </source>
</reference>
<dbReference type="PANTHER" id="PTHR10039">
    <property type="entry name" value="AMELOGENIN"/>
    <property type="match status" value="1"/>
</dbReference>
<evidence type="ECO:0000313" key="4">
    <source>
        <dbReference type="EMBL" id="KAG7085404.1"/>
    </source>
</evidence>
<dbReference type="InterPro" id="IPR056884">
    <property type="entry name" value="NPHP3-like_N"/>
</dbReference>
<feature type="domain" description="Nephrocystin 3-like N-terminal" evidence="3">
    <location>
        <begin position="135"/>
        <end position="297"/>
    </location>
</feature>
<dbReference type="EMBL" id="CM032191">
    <property type="protein sequence ID" value="KAG7085404.1"/>
    <property type="molecule type" value="Genomic_DNA"/>
</dbReference>
<dbReference type="KEGG" id="more:E1B28_002965"/>
<keyword evidence="5" id="KW-1185">Reference proteome</keyword>
<evidence type="ECO:0000256" key="1">
    <source>
        <dbReference type="ARBA" id="ARBA00022737"/>
    </source>
</evidence>
<name>A0A9P7RKD0_9AGAR</name>
<keyword evidence="1" id="KW-0677">Repeat</keyword>
<comment type="caution">
    <text evidence="4">The sequence shown here is derived from an EMBL/GenBank/DDBJ whole genome shotgun (WGS) entry which is preliminary data.</text>
</comment>
<feature type="compositionally biased region" description="Low complexity" evidence="2">
    <location>
        <begin position="48"/>
        <end position="58"/>
    </location>
</feature>
<feature type="region of interest" description="Disordered" evidence="2">
    <location>
        <begin position="16"/>
        <end position="67"/>
    </location>
</feature>
<protein>
    <recommendedName>
        <fullName evidence="3">Nephrocystin 3-like N-terminal domain-containing protein</fullName>
    </recommendedName>
</protein>
<dbReference type="RefSeq" id="XP_043001875.1">
    <property type="nucleotide sequence ID" value="XM_043159921.1"/>
</dbReference>
<dbReference type="AlphaFoldDB" id="A0A9P7RKD0"/>
<organism evidence="4 5">
    <name type="scientific">Marasmius oreades</name>
    <name type="common">fairy-ring Marasmius</name>
    <dbReference type="NCBI Taxonomy" id="181124"/>
    <lineage>
        <taxon>Eukaryota</taxon>
        <taxon>Fungi</taxon>
        <taxon>Dikarya</taxon>
        <taxon>Basidiomycota</taxon>
        <taxon>Agaricomycotina</taxon>
        <taxon>Agaricomycetes</taxon>
        <taxon>Agaricomycetidae</taxon>
        <taxon>Agaricales</taxon>
        <taxon>Marasmiineae</taxon>
        <taxon>Marasmiaceae</taxon>
        <taxon>Marasmius</taxon>
    </lineage>
</organism>
<evidence type="ECO:0000259" key="3">
    <source>
        <dbReference type="Pfam" id="PF24883"/>
    </source>
</evidence>
<accession>A0A9P7RKD0</accession>
<dbReference type="GeneID" id="66072041"/>
<evidence type="ECO:0000256" key="2">
    <source>
        <dbReference type="SAM" id="MobiDB-lite"/>
    </source>
</evidence>
<dbReference type="PANTHER" id="PTHR10039:SF14">
    <property type="entry name" value="NACHT DOMAIN-CONTAINING PROTEIN"/>
    <property type="match status" value="1"/>
</dbReference>